<feature type="transmembrane region" description="Helical" evidence="1">
    <location>
        <begin position="246"/>
        <end position="266"/>
    </location>
</feature>
<evidence type="ECO:0000313" key="3">
    <source>
        <dbReference type="Proteomes" id="UP001528411"/>
    </source>
</evidence>
<dbReference type="Pfam" id="PF20340">
    <property type="entry name" value="DUF6635"/>
    <property type="match status" value="2"/>
</dbReference>
<sequence>MDVRTAENNKLVSDVVERGLSRYFSSRRELVDQFVENNFSIKPAFELNKKAFGLDMLKTPLNILWTPPHFLLSGTGRILKRVSNNRLGDRLVKLPAGIKTDVEQEVAWRVQTQLLELPYEQGPRKFTENRMLAMILEDDKLNALFDQSLMQLADLVGNESGQRALAEKLLVYVDSRKAAAELSSAFVALAAGYAANKSVNFGAMGLGSVLAAGIAHNVAVSSFVLGNTLGGLYYSVFTASASKTMIALSTGGVAVALGVIASYTGFVTDPLQKHFGMHQKNYTR</sequence>
<organism evidence="2 3">
    <name type="scientific">Psychrosphaera algicola</name>
    <dbReference type="NCBI Taxonomy" id="3023714"/>
    <lineage>
        <taxon>Bacteria</taxon>
        <taxon>Pseudomonadati</taxon>
        <taxon>Pseudomonadota</taxon>
        <taxon>Gammaproteobacteria</taxon>
        <taxon>Alteromonadales</taxon>
        <taxon>Pseudoalteromonadaceae</taxon>
        <taxon>Psychrosphaera</taxon>
    </lineage>
</organism>
<feature type="transmembrane region" description="Helical" evidence="1">
    <location>
        <begin position="201"/>
        <end position="225"/>
    </location>
</feature>
<gene>
    <name evidence="2" type="ORF">PN838_06420</name>
</gene>
<evidence type="ECO:0000313" key="2">
    <source>
        <dbReference type="EMBL" id="MDC2888457.1"/>
    </source>
</evidence>
<keyword evidence="3" id="KW-1185">Reference proteome</keyword>
<dbReference type="EMBL" id="JAQOMS010000002">
    <property type="protein sequence ID" value="MDC2888457.1"/>
    <property type="molecule type" value="Genomic_DNA"/>
</dbReference>
<keyword evidence="1" id="KW-0812">Transmembrane</keyword>
<keyword evidence="1" id="KW-1133">Transmembrane helix</keyword>
<evidence type="ECO:0000256" key="1">
    <source>
        <dbReference type="SAM" id="Phobius"/>
    </source>
</evidence>
<comment type="caution">
    <text evidence="2">The sequence shown here is derived from an EMBL/GenBank/DDBJ whole genome shotgun (WGS) entry which is preliminary data.</text>
</comment>
<dbReference type="Proteomes" id="UP001528411">
    <property type="component" value="Unassembled WGS sequence"/>
</dbReference>
<proteinExistence type="predicted"/>
<name>A0ABT5FCY7_9GAMM</name>
<dbReference type="InterPro" id="IPR046575">
    <property type="entry name" value="DUF6635"/>
</dbReference>
<keyword evidence="1" id="KW-0472">Membrane</keyword>
<protein>
    <submittedName>
        <fullName evidence="2">Uncharacterized protein</fullName>
    </submittedName>
</protein>
<reference evidence="2 3" key="1">
    <citation type="submission" date="2023-01" db="EMBL/GenBank/DDBJ databases">
        <title>Psychrosphaera sp. nov., isolated from marine algae.</title>
        <authorList>
            <person name="Bayburt H."/>
            <person name="Choi B.J."/>
            <person name="Kim J.M."/>
            <person name="Choi D.G."/>
            <person name="Jeon C.O."/>
        </authorList>
    </citation>
    <scope>NUCLEOTIDE SEQUENCE [LARGE SCALE GENOMIC DNA]</scope>
    <source>
        <strain evidence="2 3">G1-22</strain>
    </source>
</reference>
<accession>A0ABT5FCY7</accession>
<dbReference type="RefSeq" id="WP_272180073.1">
    <property type="nucleotide sequence ID" value="NZ_JAQOMS010000002.1"/>
</dbReference>